<dbReference type="PATRIC" id="fig|1423729.3.peg.498"/>
<keyword evidence="4" id="KW-1185">Reference proteome</keyword>
<feature type="domain" description="Ferrous iron transporter FeoA-like" evidence="2">
    <location>
        <begin position="84"/>
        <end position="156"/>
    </location>
</feature>
<sequence length="159" mass="17624">MKTLAEIKNKGTYVITEILGDKKIIRRLNEIGIVNNVTFSLLNGTDEFSGKVIILRGQRLAISSSLARKLLVINVNEEIDKNLQKLSQLHIGDIGVAVKINGSRPLRKRLLDMGLTGHTPIKVCQIAPLGDPIEIELRGYKLSLRKEEADYVVVRSVGI</sequence>
<proteinExistence type="predicted"/>
<dbReference type="InterPro" id="IPR007167">
    <property type="entry name" value="Fe-transptr_FeoA-like"/>
</dbReference>
<comment type="caution">
    <text evidence="3">The sequence shown here is derived from an EMBL/GenBank/DDBJ whole genome shotgun (WGS) entry which is preliminary data.</text>
</comment>
<organism evidence="3 4">
    <name type="scientific">Liquorilactobacillus cacaonum DSM 21116</name>
    <dbReference type="NCBI Taxonomy" id="1423729"/>
    <lineage>
        <taxon>Bacteria</taxon>
        <taxon>Bacillati</taxon>
        <taxon>Bacillota</taxon>
        <taxon>Bacilli</taxon>
        <taxon>Lactobacillales</taxon>
        <taxon>Lactobacillaceae</taxon>
        <taxon>Liquorilactobacillus</taxon>
    </lineage>
</organism>
<dbReference type="PANTHER" id="PTHR42954">
    <property type="entry name" value="FE(2+) TRANSPORT PROTEIN A"/>
    <property type="match status" value="1"/>
</dbReference>
<dbReference type="GO" id="GO:0046914">
    <property type="term" value="F:transition metal ion binding"/>
    <property type="evidence" value="ECO:0007669"/>
    <property type="project" value="InterPro"/>
</dbReference>
<reference evidence="3 4" key="1">
    <citation type="journal article" date="2015" name="Genome Announc.">
        <title>Expanding the biotechnology potential of lactobacilli through comparative genomics of 213 strains and associated genera.</title>
        <authorList>
            <person name="Sun Z."/>
            <person name="Harris H.M."/>
            <person name="McCann A."/>
            <person name="Guo C."/>
            <person name="Argimon S."/>
            <person name="Zhang W."/>
            <person name="Yang X."/>
            <person name="Jeffery I.B."/>
            <person name="Cooney J.C."/>
            <person name="Kagawa T.F."/>
            <person name="Liu W."/>
            <person name="Song Y."/>
            <person name="Salvetti E."/>
            <person name="Wrobel A."/>
            <person name="Rasinkangas P."/>
            <person name="Parkhill J."/>
            <person name="Rea M.C."/>
            <person name="O'Sullivan O."/>
            <person name="Ritari J."/>
            <person name="Douillard F.P."/>
            <person name="Paul Ross R."/>
            <person name="Yang R."/>
            <person name="Briner A.E."/>
            <person name="Felis G.E."/>
            <person name="de Vos W.M."/>
            <person name="Barrangou R."/>
            <person name="Klaenhammer T.R."/>
            <person name="Caufield P.W."/>
            <person name="Cui Y."/>
            <person name="Zhang H."/>
            <person name="O'Toole P.W."/>
        </authorList>
    </citation>
    <scope>NUCLEOTIDE SEQUENCE [LARGE SCALE GENOMIC DNA]</scope>
    <source>
        <strain evidence="3 4">DSM 21116</strain>
    </source>
</reference>
<evidence type="ECO:0000313" key="3">
    <source>
        <dbReference type="EMBL" id="KRM91527.1"/>
    </source>
</evidence>
<evidence type="ECO:0000256" key="1">
    <source>
        <dbReference type="ARBA" id="ARBA00023004"/>
    </source>
</evidence>
<evidence type="ECO:0000313" key="4">
    <source>
        <dbReference type="Proteomes" id="UP000051131"/>
    </source>
</evidence>
<gene>
    <name evidence="3" type="ORF">FC80_GL000496</name>
</gene>
<dbReference type="InterPro" id="IPR038157">
    <property type="entry name" value="FeoA_core_dom"/>
</dbReference>
<keyword evidence="1" id="KW-0408">Iron</keyword>
<evidence type="ECO:0000259" key="2">
    <source>
        <dbReference type="SMART" id="SM00899"/>
    </source>
</evidence>
<dbReference type="Proteomes" id="UP000051131">
    <property type="component" value="Unassembled WGS sequence"/>
</dbReference>
<name>A0A0R2CJ69_9LACO</name>
<dbReference type="RefSeq" id="WP_057828760.1">
    <property type="nucleotide sequence ID" value="NZ_AYZE01000010.1"/>
</dbReference>
<dbReference type="SUPFAM" id="SSF50037">
    <property type="entry name" value="C-terminal domain of transcriptional repressors"/>
    <property type="match status" value="2"/>
</dbReference>
<dbReference type="STRING" id="1423729.FC80_GL000496"/>
<dbReference type="InterPro" id="IPR052713">
    <property type="entry name" value="FeoA"/>
</dbReference>
<dbReference type="PANTHER" id="PTHR42954:SF2">
    <property type="entry name" value="FE(2+) TRANSPORT PROTEIN A"/>
    <property type="match status" value="1"/>
</dbReference>
<dbReference type="EMBL" id="AYZE01000010">
    <property type="protein sequence ID" value="KRM91527.1"/>
    <property type="molecule type" value="Genomic_DNA"/>
</dbReference>
<dbReference type="InterPro" id="IPR008988">
    <property type="entry name" value="Transcriptional_repressor_C"/>
</dbReference>
<protein>
    <submittedName>
        <fullName evidence="3">Fe2+ transport system protein A</fullName>
    </submittedName>
</protein>
<dbReference type="SMART" id="SM00899">
    <property type="entry name" value="FeoA"/>
    <property type="match status" value="2"/>
</dbReference>
<dbReference type="Gene3D" id="2.30.30.90">
    <property type="match status" value="2"/>
</dbReference>
<feature type="domain" description="Ferrous iron transporter FeoA-like" evidence="2">
    <location>
        <begin position="2"/>
        <end position="74"/>
    </location>
</feature>
<accession>A0A0R2CJ69</accession>
<dbReference type="Pfam" id="PF04023">
    <property type="entry name" value="FeoA"/>
    <property type="match status" value="2"/>
</dbReference>
<dbReference type="OrthoDB" id="9811076at2"/>
<dbReference type="AlphaFoldDB" id="A0A0R2CJ69"/>